<dbReference type="InterPro" id="IPR038157">
    <property type="entry name" value="FeoA_core_dom"/>
</dbReference>
<dbReference type="Pfam" id="PF04023">
    <property type="entry name" value="FeoA"/>
    <property type="match status" value="1"/>
</dbReference>
<comment type="caution">
    <text evidence="3">The sequence shown here is derived from an EMBL/GenBank/DDBJ whole genome shotgun (WGS) entry which is preliminary data.</text>
</comment>
<dbReference type="GO" id="GO:0046914">
    <property type="term" value="F:transition metal ion binding"/>
    <property type="evidence" value="ECO:0007669"/>
    <property type="project" value="InterPro"/>
</dbReference>
<dbReference type="EMBL" id="PYLZ01000010">
    <property type="protein sequence ID" value="PSW23109.1"/>
    <property type="molecule type" value="Genomic_DNA"/>
</dbReference>
<dbReference type="AlphaFoldDB" id="A0A0J8XXH2"/>
<evidence type="ECO:0000259" key="2">
    <source>
        <dbReference type="SMART" id="SM00899"/>
    </source>
</evidence>
<sequence length="84" mass="9443">MKMKLSQLRPHQHAIILQHHAEGAIRQRLMDLGLHPQTVIKLVRYAPLGDPIQVKVGRTSVSLRIAEANMVSVELLQNCAESKE</sequence>
<keyword evidence="1" id="KW-0408">Iron</keyword>
<dbReference type="InterPro" id="IPR008988">
    <property type="entry name" value="Transcriptional_repressor_C"/>
</dbReference>
<dbReference type="SMART" id="SM00899">
    <property type="entry name" value="FeoA"/>
    <property type="match status" value="1"/>
</dbReference>
<dbReference type="SUPFAM" id="SSF50037">
    <property type="entry name" value="C-terminal domain of transcriptional repressors"/>
    <property type="match status" value="1"/>
</dbReference>
<gene>
    <name evidence="3" type="ORF">C9I94_17545</name>
</gene>
<organism evidence="3 4">
    <name type="scientific">Photobacterium swingsii</name>
    <dbReference type="NCBI Taxonomy" id="680026"/>
    <lineage>
        <taxon>Bacteria</taxon>
        <taxon>Pseudomonadati</taxon>
        <taxon>Pseudomonadota</taxon>
        <taxon>Gammaproteobacteria</taxon>
        <taxon>Vibrionales</taxon>
        <taxon>Vibrionaceae</taxon>
        <taxon>Photobacterium</taxon>
    </lineage>
</organism>
<name>A0A0J8XXH2_9GAMM</name>
<dbReference type="OrthoDB" id="9811076at2"/>
<reference evidence="3 4" key="1">
    <citation type="submission" date="2018-01" db="EMBL/GenBank/DDBJ databases">
        <title>Whole genome sequencing of Histamine producing bacteria.</title>
        <authorList>
            <person name="Butler K."/>
        </authorList>
    </citation>
    <scope>NUCLEOTIDE SEQUENCE [LARGE SCALE GENOMIC DNA]</scope>
    <source>
        <strain evidence="3 4">DSM 24669</strain>
    </source>
</reference>
<evidence type="ECO:0000313" key="4">
    <source>
        <dbReference type="Proteomes" id="UP000240481"/>
    </source>
</evidence>
<dbReference type="Proteomes" id="UP000240481">
    <property type="component" value="Unassembled WGS sequence"/>
</dbReference>
<feature type="domain" description="Ferrous iron transporter FeoA-like" evidence="2">
    <location>
        <begin position="3"/>
        <end position="75"/>
    </location>
</feature>
<dbReference type="InterPro" id="IPR052713">
    <property type="entry name" value="FeoA"/>
</dbReference>
<proteinExistence type="predicted"/>
<evidence type="ECO:0000313" key="3">
    <source>
        <dbReference type="EMBL" id="PSW23109.1"/>
    </source>
</evidence>
<dbReference type="PANTHER" id="PTHR42954:SF2">
    <property type="entry name" value="FE(2+) TRANSPORT PROTEIN A"/>
    <property type="match status" value="1"/>
</dbReference>
<dbReference type="STRING" id="680026.AB733_14145"/>
<accession>A0A0J8XXH2</accession>
<dbReference type="InterPro" id="IPR007167">
    <property type="entry name" value="Fe-transptr_FeoA-like"/>
</dbReference>
<dbReference type="Gene3D" id="2.30.30.90">
    <property type="match status" value="1"/>
</dbReference>
<protein>
    <submittedName>
        <fullName evidence="3">Ferrous iron transport protein A</fullName>
    </submittedName>
</protein>
<dbReference type="PANTHER" id="PTHR42954">
    <property type="entry name" value="FE(2+) TRANSPORT PROTEIN A"/>
    <property type="match status" value="1"/>
</dbReference>
<keyword evidence="4" id="KW-1185">Reference proteome</keyword>
<evidence type="ECO:0000256" key="1">
    <source>
        <dbReference type="ARBA" id="ARBA00023004"/>
    </source>
</evidence>